<reference evidence="1 2" key="1">
    <citation type="journal article" date="2019" name="Emerg. Microbes Infect.">
        <title>Comprehensive subspecies identification of 175 nontuberculous mycobacteria species based on 7547 genomic profiles.</title>
        <authorList>
            <person name="Matsumoto Y."/>
            <person name="Kinjo T."/>
            <person name="Motooka D."/>
            <person name="Nabeya D."/>
            <person name="Jung N."/>
            <person name="Uechi K."/>
            <person name="Horii T."/>
            <person name="Iida T."/>
            <person name="Fujita J."/>
            <person name="Nakamura S."/>
        </authorList>
    </citation>
    <scope>NUCLEOTIDE SEQUENCE [LARGE SCALE GENOMIC DNA]</scope>
    <source>
        <strain evidence="1 2">JCM 15657</strain>
    </source>
</reference>
<organism evidence="1 2">
    <name type="scientific">Mycobacterium lacus</name>
    <dbReference type="NCBI Taxonomy" id="169765"/>
    <lineage>
        <taxon>Bacteria</taxon>
        <taxon>Bacillati</taxon>
        <taxon>Actinomycetota</taxon>
        <taxon>Actinomycetes</taxon>
        <taxon>Mycobacteriales</taxon>
        <taxon>Mycobacteriaceae</taxon>
        <taxon>Mycobacterium</taxon>
    </lineage>
</organism>
<dbReference type="RefSeq" id="WP_085162286.1">
    <property type="nucleotide sequence ID" value="NZ_AP022581.1"/>
</dbReference>
<dbReference type="Proteomes" id="UP000466396">
    <property type="component" value="Chromosome"/>
</dbReference>
<dbReference type="KEGG" id="mlj:MLAC_23260"/>
<protein>
    <submittedName>
        <fullName evidence="1">Uncharacterized protein</fullName>
    </submittedName>
</protein>
<name>A0A1X1XV63_9MYCO</name>
<evidence type="ECO:0000313" key="1">
    <source>
        <dbReference type="EMBL" id="BBX97032.1"/>
    </source>
</evidence>
<dbReference type="AlphaFoldDB" id="A0A1X1XV63"/>
<gene>
    <name evidence="1" type="ORF">MLAC_23260</name>
</gene>
<accession>A0A1X1XV63</accession>
<dbReference type="STRING" id="169765.AWC15_06605"/>
<evidence type="ECO:0000313" key="2">
    <source>
        <dbReference type="Proteomes" id="UP000466396"/>
    </source>
</evidence>
<dbReference type="EMBL" id="AP022581">
    <property type="protein sequence ID" value="BBX97032.1"/>
    <property type="molecule type" value="Genomic_DNA"/>
</dbReference>
<keyword evidence="2" id="KW-1185">Reference proteome</keyword>
<proteinExistence type="predicted"/>
<sequence length="73" mass="7895">MTDDDLFDEPIPICPSHFDIEIRPDGAGRPAVGLLLDGEMSGKWVVWLPAAEAAVVGAALHHAGRDNMKEDQE</sequence>